<proteinExistence type="inferred from homology"/>
<dbReference type="InterPro" id="IPR045863">
    <property type="entry name" value="CorA_TM1_TM2"/>
</dbReference>
<keyword evidence="7 8" id="KW-0472">Membrane</keyword>
<dbReference type="Proteomes" id="UP000182227">
    <property type="component" value="Unassembled WGS sequence"/>
</dbReference>
<name>A0A0U1CXB9_9MYCO</name>
<reference evidence="9 10" key="1">
    <citation type="submission" date="2015-03" db="EMBL/GenBank/DDBJ databases">
        <authorList>
            <person name="Murphy D."/>
        </authorList>
    </citation>
    <scope>NUCLEOTIDE SEQUENCE [LARGE SCALE GENOMIC DNA]</scope>
    <source>
        <strain evidence="9 10">D16</strain>
    </source>
</reference>
<evidence type="ECO:0000256" key="3">
    <source>
        <dbReference type="ARBA" id="ARBA00022448"/>
    </source>
</evidence>
<evidence type="ECO:0000256" key="1">
    <source>
        <dbReference type="ARBA" id="ARBA00004651"/>
    </source>
</evidence>
<dbReference type="SUPFAM" id="SSF144083">
    <property type="entry name" value="Magnesium transport protein CorA, transmembrane region"/>
    <property type="match status" value="1"/>
</dbReference>
<dbReference type="GO" id="GO:0050897">
    <property type="term" value="F:cobalt ion binding"/>
    <property type="evidence" value="ECO:0007669"/>
    <property type="project" value="TreeGrafter"/>
</dbReference>
<protein>
    <submittedName>
        <fullName evidence="9">Magnesium transporter</fullName>
    </submittedName>
</protein>
<keyword evidence="3" id="KW-0813">Transport</keyword>
<keyword evidence="6 8" id="KW-1133">Transmembrane helix</keyword>
<dbReference type="PANTHER" id="PTHR46494:SF1">
    <property type="entry name" value="CORA FAMILY METAL ION TRANSPORTER (EUROFUNG)"/>
    <property type="match status" value="1"/>
</dbReference>
<accession>A0A0U1CXB9</accession>
<keyword evidence="4" id="KW-1003">Cell membrane</keyword>
<comment type="similarity">
    <text evidence="2">Belongs to the CorA metal ion transporter (MIT) (TC 1.A.35) family.</text>
</comment>
<dbReference type="CDD" id="cd12822">
    <property type="entry name" value="TmCorA-like"/>
    <property type="match status" value="1"/>
</dbReference>
<keyword evidence="5 8" id="KW-0812">Transmembrane</keyword>
<dbReference type="Pfam" id="PF01544">
    <property type="entry name" value="CorA"/>
    <property type="match status" value="1"/>
</dbReference>
<feature type="transmembrane region" description="Helical" evidence="8">
    <location>
        <begin position="343"/>
        <end position="364"/>
    </location>
</feature>
<dbReference type="PANTHER" id="PTHR46494">
    <property type="entry name" value="CORA FAMILY METAL ION TRANSPORTER (EUROFUNG)"/>
    <property type="match status" value="1"/>
</dbReference>
<dbReference type="EMBL" id="CTEF01000001">
    <property type="protein sequence ID" value="CQD03771.1"/>
    <property type="molecule type" value="Genomic_DNA"/>
</dbReference>
<evidence type="ECO:0000256" key="4">
    <source>
        <dbReference type="ARBA" id="ARBA00022475"/>
    </source>
</evidence>
<dbReference type="Gene3D" id="3.30.460.20">
    <property type="entry name" value="CorA soluble domain-like"/>
    <property type="match status" value="1"/>
</dbReference>
<dbReference type="GO" id="GO:0005886">
    <property type="term" value="C:plasma membrane"/>
    <property type="evidence" value="ECO:0007669"/>
    <property type="project" value="UniProtKB-SubCell"/>
</dbReference>
<dbReference type="GO" id="GO:0000287">
    <property type="term" value="F:magnesium ion binding"/>
    <property type="evidence" value="ECO:0007669"/>
    <property type="project" value="TreeGrafter"/>
</dbReference>
<dbReference type="Gene3D" id="1.20.58.340">
    <property type="entry name" value="Magnesium transport protein CorA, transmembrane region"/>
    <property type="match status" value="2"/>
</dbReference>
<evidence type="ECO:0000313" key="9">
    <source>
        <dbReference type="EMBL" id="CQD03771.1"/>
    </source>
</evidence>
<evidence type="ECO:0000256" key="5">
    <source>
        <dbReference type="ARBA" id="ARBA00022692"/>
    </source>
</evidence>
<evidence type="ECO:0000256" key="8">
    <source>
        <dbReference type="SAM" id="Phobius"/>
    </source>
</evidence>
<gene>
    <name evidence="9" type="ORF">BN970_00551</name>
</gene>
<dbReference type="SUPFAM" id="SSF143865">
    <property type="entry name" value="CorA soluble domain-like"/>
    <property type="match status" value="1"/>
</dbReference>
<comment type="subcellular location">
    <subcellularLocation>
        <location evidence="1">Cell membrane</location>
        <topology evidence="1">Multi-pass membrane protein</topology>
    </subcellularLocation>
</comment>
<evidence type="ECO:0000256" key="6">
    <source>
        <dbReference type="ARBA" id="ARBA00022989"/>
    </source>
</evidence>
<dbReference type="InterPro" id="IPR002523">
    <property type="entry name" value="MgTranspt_CorA/ZnTranspt_ZntB"/>
</dbReference>
<evidence type="ECO:0000256" key="7">
    <source>
        <dbReference type="ARBA" id="ARBA00023136"/>
    </source>
</evidence>
<feature type="transmembrane region" description="Helical" evidence="8">
    <location>
        <begin position="314"/>
        <end position="331"/>
    </location>
</feature>
<sequence>MGLAFKIRQVPTESTEHVRGSHYNDPAVLDWILVRQVRGRIWRSGKPVDGFTFTGISDCLAEEDTLVWADIYDPDHEALRELANELGLNMWAVEDAVAPKERTKTSVYQSHTFFTVYAVDTRLRDDDAEPDTSLLVKHRISAFVLPRGLITVRLPSVNGTATEFDIDEVSRRFDDLGGQQYGVGSLVHALLDVVVDGHFEAVEALDDAIEGLEDELFADSRPRRGLQRRTFQLRKDLVELRRVVLPMREVVSTIQHRRLDSSTSPDLDPLYADLYDHVLRASEWTESLRDMVTTVFETNLSLQDARLNTVMKKLSGWAAIIAVPTAITGFYGQNVMYPGINTVVGFIASSILIVVLVILLYVMFKRRDWL</sequence>
<evidence type="ECO:0000256" key="2">
    <source>
        <dbReference type="ARBA" id="ARBA00009765"/>
    </source>
</evidence>
<evidence type="ECO:0000313" key="10">
    <source>
        <dbReference type="Proteomes" id="UP000182227"/>
    </source>
</evidence>
<dbReference type="GO" id="GO:0015087">
    <property type="term" value="F:cobalt ion transmembrane transporter activity"/>
    <property type="evidence" value="ECO:0007669"/>
    <property type="project" value="TreeGrafter"/>
</dbReference>
<dbReference type="AlphaFoldDB" id="A0A0U1CXB9"/>
<organism evidence="9 10">
    <name type="scientific">Mycolicibacterium conceptionense</name>
    <dbReference type="NCBI Taxonomy" id="451644"/>
    <lineage>
        <taxon>Bacteria</taxon>
        <taxon>Bacillati</taxon>
        <taxon>Actinomycetota</taxon>
        <taxon>Actinomycetes</taxon>
        <taxon>Mycobacteriales</taxon>
        <taxon>Mycobacteriaceae</taxon>
        <taxon>Mycolicibacterium</taxon>
    </lineage>
</organism>
<dbReference type="InterPro" id="IPR045861">
    <property type="entry name" value="CorA_cytoplasmic_dom"/>
</dbReference>
<dbReference type="GO" id="GO:0015095">
    <property type="term" value="F:magnesium ion transmembrane transporter activity"/>
    <property type="evidence" value="ECO:0007669"/>
    <property type="project" value="TreeGrafter"/>
</dbReference>